<keyword evidence="1" id="KW-0732">Signal</keyword>
<proteinExistence type="predicted"/>
<organism evidence="3 4">
    <name type="scientific">Coprobacter secundus subsp. similis</name>
    <dbReference type="NCBI Taxonomy" id="2751153"/>
    <lineage>
        <taxon>Bacteria</taxon>
        <taxon>Pseudomonadati</taxon>
        <taxon>Bacteroidota</taxon>
        <taxon>Bacteroidia</taxon>
        <taxon>Bacteroidales</taxon>
        <taxon>Barnesiellaceae</taxon>
        <taxon>Coprobacter</taxon>
    </lineage>
</organism>
<sequence length="284" mass="33786">MFLLFDAISYICTLFKHMKRKIIYLFAIIMLFASCSEYNKILKSQDYELKYEYAKKYFEQKKYSRAYTLLEELVTIFKGTDKAEESLYLLARSHYLAKDYITSGQYFTTYYTNYPKGQYAELSRFYAGYGYYLDSPEPALDQSGTYKAIDELQMFLEYFPKSERAKEAQDIIISLQEKLVEKELLSAQLYYNLGNYMGNNYESAVITAQNALRDYPYTKYRETLSFLILKAKFQEATQSVEEKKIDRFRDVIDEYYSFINEFPESSNMKEAKRMFNVANKYVKE</sequence>
<dbReference type="Proteomes" id="UP000594042">
    <property type="component" value="Chromosome"/>
</dbReference>
<accession>A0A7G1HTU1</accession>
<dbReference type="InterPro" id="IPR011990">
    <property type="entry name" value="TPR-like_helical_dom_sf"/>
</dbReference>
<dbReference type="KEGG" id="copr:Cop2CBH44_05350"/>
<dbReference type="SUPFAM" id="SSF48452">
    <property type="entry name" value="TPR-like"/>
    <property type="match status" value="1"/>
</dbReference>
<evidence type="ECO:0000259" key="2">
    <source>
        <dbReference type="Pfam" id="PF13525"/>
    </source>
</evidence>
<dbReference type="Pfam" id="PF13525">
    <property type="entry name" value="YfiO"/>
    <property type="match status" value="1"/>
</dbReference>
<gene>
    <name evidence="3" type="ORF">Cop2CBH44_05350</name>
</gene>
<protein>
    <submittedName>
        <fullName evidence="3">Outer membrane protein assembly factor BamD</fullName>
    </submittedName>
</protein>
<dbReference type="AlphaFoldDB" id="A0A7G1HTU1"/>
<dbReference type="EMBL" id="AP023322">
    <property type="protein sequence ID" value="BCI62182.1"/>
    <property type="molecule type" value="Genomic_DNA"/>
</dbReference>
<dbReference type="Gene3D" id="1.25.40.10">
    <property type="entry name" value="Tetratricopeptide repeat domain"/>
    <property type="match status" value="1"/>
</dbReference>
<feature type="domain" description="Outer membrane lipoprotein BamD-like" evidence="2">
    <location>
        <begin position="51"/>
        <end position="196"/>
    </location>
</feature>
<evidence type="ECO:0000256" key="1">
    <source>
        <dbReference type="ARBA" id="ARBA00022729"/>
    </source>
</evidence>
<name>A0A7G1HTU1_9BACT</name>
<reference evidence="4" key="1">
    <citation type="submission" date="2020-07" db="EMBL/GenBank/DDBJ databases">
        <title>Complete genome sequencing of Coprobacter sp. strain 2CBH44.</title>
        <authorList>
            <person name="Sakamoto M."/>
            <person name="Murakami T."/>
            <person name="Mori H."/>
        </authorList>
    </citation>
    <scope>NUCLEOTIDE SEQUENCE [LARGE SCALE GENOMIC DNA]</scope>
    <source>
        <strain evidence="4">2CBH44</strain>
    </source>
</reference>
<dbReference type="InterPro" id="IPR039565">
    <property type="entry name" value="BamD-like"/>
</dbReference>
<keyword evidence="4" id="KW-1185">Reference proteome</keyword>
<evidence type="ECO:0000313" key="3">
    <source>
        <dbReference type="EMBL" id="BCI62182.1"/>
    </source>
</evidence>
<evidence type="ECO:0000313" key="4">
    <source>
        <dbReference type="Proteomes" id="UP000594042"/>
    </source>
</evidence>